<feature type="domain" description="DUF7507" evidence="2">
    <location>
        <begin position="253"/>
        <end position="325"/>
    </location>
</feature>
<accession>A0A1I5VB67</accession>
<dbReference type="Gene3D" id="2.60.40.10">
    <property type="entry name" value="Immunoglobulins"/>
    <property type="match status" value="1"/>
</dbReference>
<gene>
    <name evidence="3" type="ORF">SAMN05444406_11068</name>
</gene>
<dbReference type="Proteomes" id="UP000198577">
    <property type="component" value="Unassembled WGS sequence"/>
</dbReference>
<keyword evidence="4" id="KW-1185">Reference proteome</keyword>
<evidence type="ECO:0000313" key="3">
    <source>
        <dbReference type="EMBL" id="SFQ04759.1"/>
    </source>
</evidence>
<feature type="transmembrane region" description="Helical" evidence="1">
    <location>
        <begin position="579"/>
        <end position="599"/>
    </location>
</feature>
<dbReference type="PANTHER" id="PTHR35902">
    <property type="entry name" value="S-LAYER DOMAIN-LIKE PROTEIN-RELATED"/>
    <property type="match status" value="1"/>
</dbReference>
<dbReference type="InterPro" id="IPR055354">
    <property type="entry name" value="DUF7507"/>
</dbReference>
<protein>
    <submittedName>
        <fullName evidence="3">Conserved repeat domain-containing protein</fullName>
    </submittedName>
</protein>
<dbReference type="AlphaFoldDB" id="A0A1I5VB67"/>
<dbReference type="NCBIfam" id="TIGR01451">
    <property type="entry name" value="B_ant_repeat"/>
    <property type="match status" value="1"/>
</dbReference>
<evidence type="ECO:0000313" key="4">
    <source>
        <dbReference type="Proteomes" id="UP000198577"/>
    </source>
</evidence>
<dbReference type="RefSeq" id="WP_025747988.1">
    <property type="nucleotide sequence ID" value="NZ_FOXR01000010.1"/>
</dbReference>
<dbReference type="Pfam" id="PF24346">
    <property type="entry name" value="DUF7507"/>
    <property type="match status" value="1"/>
</dbReference>
<sequence>MPKRLWRILSVIMIFAMVVMALVDTVALAQGKVTMSVRMSPSVVQPGEPFELIYNITNSMDKPVKVRIREELYNHVTNGKETTMLERSIAPGEKQEISSADEGEAYKAIDGYVTYLVEYQVEGQNEWAVLGEGVLDIFNIGFNVSYAASASRVKRGDEVEYAAVVESTSNVVLTDIAVVDSQFGELGRIPRLQPGEKKTVKRKFKLEDTTESYLILRYKDPLSVRGDVLQEFPDARVKVEVEKPQPVYSLEVQGSVDKQQITSAQEVTFTLKVKNTGNVTLQNIQCTDWKGKTFYEIVQLLPGQEATAIYKATIDSAGKYTITCSGVPEDGAQKVQAHYTVEISRVEAMVEIERRFEPQKAAPGDTVTLTYIIRNTGKVALKDVSVDEPELGNIASFDSLKPGDEEVVSVEKEMDDDGIISKTVLTAKDELTGAPYRYEADELLIPAQALDKAAHVSIDVEVDPPSLEKAGAVQVKCTIKNDGGVALKNIEVFIEDLVKERNIGMGSMLVLNPGEEQMFSLSYLSVEQTSSFVVVVKAEDEEGNDLEFRSQHFEVAVGVTDGAQNRHGSDSGKVTLLKVALTVVIFLIILTAGTLIYLVRDSLPFFRRRKSLKHRAAGGD</sequence>
<dbReference type="InterPro" id="IPR047589">
    <property type="entry name" value="DUF11_rpt"/>
</dbReference>
<organism evidence="3 4">
    <name type="scientific">Caldicoprobacter faecalis</name>
    <dbReference type="NCBI Taxonomy" id="937334"/>
    <lineage>
        <taxon>Bacteria</taxon>
        <taxon>Bacillati</taxon>
        <taxon>Bacillota</taxon>
        <taxon>Clostridia</taxon>
        <taxon>Caldicoprobacterales</taxon>
        <taxon>Caldicoprobacteraceae</taxon>
        <taxon>Caldicoprobacter</taxon>
    </lineage>
</organism>
<dbReference type="InterPro" id="IPR013783">
    <property type="entry name" value="Ig-like_fold"/>
</dbReference>
<evidence type="ECO:0000256" key="1">
    <source>
        <dbReference type="SAM" id="Phobius"/>
    </source>
</evidence>
<keyword evidence="1" id="KW-0812">Transmembrane</keyword>
<reference evidence="3 4" key="1">
    <citation type="submission" date="2016-10" db="EMBL/GenBank/DDBJ databases">
        <authorList>
            <person name="de Groot N.N."/>
        </authorList>
    </citation>
    <scope>NUCLEOTIDE SEQUENCE [LARGE SCALE GENOMIC DNA]</scope>
    <source>
        <strain evidence="3 4">DSM 20678</strain>
    </source>
</reference>
<name>A0A1I5VB67_9FIRM</name>
<dbReference type="STRING" id="937334.SAMN05444406_11068"/>
<keyword evidence="1" id="KW-1133">Transmembrane helix</keyword>
<keyword evidence="1" id="KW-0472">Membrane</keyword>
<dbReference type="PANTHER" id="PTHR35902:SF3">
    <property type="entry name" value="NPCBM-ASSOCIATED, NEW3 DOMAIN OF ALPHA-GALACTOSIDASE"/>
    <property type="match status" value="1"/>
</dbReference>
<evidence type="ECO:0000259" key="2">
    <source>
        <dbReference type="Pfam" id="PF24346"/>
    </source>
</evidence>
<dbReference type="EMBL" id="FOXR01000010">
    <property type="protein sequence ID" value="SFQ04759.1"/>
    <property type="molecule type" value="Genomic_DNA"/>
</dbReference>
<proteinExistence type="predicted"/>